<feature type="region of interest" description="Disordered" evidence="1">
    <location>
        <begin position="248"/>
        <end position="361"/>
    </location>
</feature>
<feature type="compositionally biased region" description="Basic and acidic residues" evidence="1">
    <location>
        <begin position="306"/>
        <end position="323"/>
    </location>
</feature>
<reference evidence="3" key="1">
    <citation type="submission" date="2022-12" db="EMBL/GenBank/DDBJ databases">
        <authorList>
            <person name="Petersen C."/>
        </authorList>
    </citation>
    <scope>NUCLEOTIDE SEQUENCE</scope>
    <source>
        <strain evidence="3">IBT 29677</strain>
    </source>
</reference>
<gene>
    <name evidence="3" type="ORF">N7509_008611</name>
</gene>
<dbReference type="InterPro" id="IPR008984">
    <property type="entry name" value="SMAD_FHA_dom_sf"/>
</dbReference>
<organism evidence="3 4">
    <name type="scientific">Penicillium cosmopolitanum</name>
    <dbReference type="NCBI Taxonomy" id="1131564"/>
    <lineage>
        <taxon>Eukaryota</taxon>
        <taxon>Fungi</taxon>
        <taxon>Dikarya</taxon>
        <taxon>Ascomycota</taxon>
        <taxon>Pezizomycotina</taxon>
        <taxon>Eurotiomycetes</taxon>
        <taxon>Eurotiomycetidae</taxon>
        <taxon>Eurotiales</taxon>
        <taxon>Aspergillaceae</taxon>
        <taxon>Penicillium</taxon>
    </lineage>
</organism>
<evidence type="ECO:0000256" key="1">
    <source>
        <dbReference type="SAM" id="MobiDB-lite"/>
    </source>
</evidence>
<keyword evidence="4" id="KW-1185">Reference proteome</keyword>
<protein>
    <recommendedName>
        <fullName evidence="2">FHA domain-containing protein</fullName>
    </recommendedName>
</protein>
<dbReference type="RefSeq" id="XP_056483868.1">
    <property type="nucleotide sequence ID" value="XM_056633248.1"/>
</dbReference>
<proteinExistence type="predicted"/>
<dbReference type="Proteomes" id="UP001147747">
    <property type="component" value="Unassembled WGS sequence"/>
</dbReference>
<evidence type="ECO:0000313" key="3">
    <source>
        <dbReference type="EMBL" id="KAJ5386070.1"/>
    </source>
</evidence>
<dbReference type="OrthoDB" id="4096268at2759"/>
<dbReference type="EMBL" id="JAPZBU010000009">
    <property type="protein sequence ID" value="KAJ5386070.1"/>
    <property type="molecule type" value="Genomic_DNA"/>
</dbReference>
<evidence type="ECO:0000259" key="2">
    <source>
        <dbReference type="Pfam" id="PF00498"/>
    </source>
</evidence>
<name>A0A9W9VMY4_9EURO</name>
<accession>A0A9W9VMY4</accession>
<reference evidence="3" key="2">
    <citation type="journal article" date="2023" name="IMA Fungus">
        <title>Comparative genomic study of the Penicillium genus elucidates a diverse pangenome and 15 lateral gene transfer events.</title>
        <authorList>
            <person name="Petersen C."/>
            <person name="Sorensen T."/>
            <person name="Nielsen M.R."/>
            <person name="Sondergaard T.E."/>
            <person name="Sorensen J.L."/>
            <person name="Fitzpatrick D.A."/>
            <person name="Frisvad J.C."/>
            <person name="Nielsen K.L."/>
        </authorList>
    </citation>
    <scope>NUCLEOTIDE SEQUENCE</scope>
    <source>
        <strain evidence="3">IBT 29677</strain>
    </source>
</reference>
<feature type="domain" description="FHA" evidence="2">
    <location>
        <begin position="59"/>
        <end position="97"/>
    </location>
</feature>
<dbReference type="InterPro" id="IPR000253">
    <property type="entry name" value="FHA_dom"/>
</dbReference>
<feature type="compositionally biased region" description="Basic and acidic residues" evidence="1">
    <location>
        <begin position="41"/>
        <end position="51"/>
    </location>
</feature>
<feature type="compositionally biased region" description="Acidic residues" evidence="1">
    <location>
        <begin position="324"/>
        <end position="336"/>
    </location>
</feature>
<comment type="caution">
    <text evidence="3">The sequence shown here is derived from an EMBL/GenBank/DDBJ whole genome shotgun (WGS) entry which is preliminary data.</text>
</comment>
<dbReference type="GeneID" id="81372228"/>
<dbReference type="Gene3D" id="2.60.200.20">
    <property type="match status" value="1"/>
</dbReference>
<sequence length="410" mass="45663">MSDMQVAITLLPVDNQEDPTPASRYLTLSEDNPVIPLGRSSKRETRNREPASDNGWYESRHVYIYDSGSTHGTWLNNLKLVQEQKTPLLNGDILRFGVNVDRGDGKLRDSLVFIPCGDILTSLIEEFPALSVRCEIKWSEKEYGSTPTFGFLGKYFTDPSQSSSIEEIPEPKIPVPKPISVFNPEDAPRPTSSSNTFCVPEDDSDIEEVPVKNVTVTGFDGARASNIAPTIRAAPKLHDIINLDDDQEAHPKHQHQTDPPKQFSVWDSGPGDAYAEQESDHEYVLSEYSDEESDLESSKSTSSHTSEGEVVTKEFKFVERSESPEDAISDEDPDLSDNDKEECIDPRVLAQKNSLEPPLSDKSENAWMAQKAAQPISPIKPFNTRLPHPHIPMPHMAGATVLQLLRKPET</sequence>
<dbReference type="Pfam" id="PF00498">
    <property type="entry name" value="FHA"/>
    <property type="match status" value="1"/>
</dbReference>
<dbReference type="SUPFAM" id="SSF49879">
    <property type="entry name" value="SMAD/FHA domain"/>
    <property type="match status" value="1"/>
</dbReference>
<feature type="region of interest" description="Disordered" evidence="1">
    <location>
        <begin position="32"/>
        <end position="53"/>
    </location>
</feature>
<feature type="compositionally biased region" description="Basic and acidic residues" evidence="1">
    <location>
        <begin position="248"/>
        <end position="258"/>
    </location>
</feature>
<evidence type="ECO:0000313" key="4">
    <source>
        <dbReference type="Proteomes" id="UP001147747"/>
    </source>
</evidence>
<dbReference type="AlphaFoldDB" id="A0A9W9VMY4"/>